<keyword evidence="1" id="KW-0472">Membrane</keyword>
<keyword evidence="1" id="KW-0812">Transmembrane</keyword>
<organism evidence="2 3">
    <name type="scientific">Cohnella suwonensis</name>
    <dbReference type="NCBI Taxonomy" id="696072"/>
    <lineage>
        <taxon>Bacteria</taxon>
        <taxon>Bacillati</taxon>
        <taxon>Bacillota</taxon>
        <taxon>Bacilli</taxon>
        <taxon>Bacillales</taxon>
        <taxon>Paenibacillaceae</taxon>
        <taxon>Cohnella</taxon>
    </lineage>
</organism>
<proteinExistence type="predicted"/>
<accession>A0ABW0LZH9</accession>
<evidence type="ECO:0000313" key="3">
    <source>
        <dbReference type="Proteomes" id="UP001596105"/>
    </source>
</evidence>
<keyword evidence="1" id="KW-1133">Transmembrane helix</keyword>
<dbReference type="EMBL" id="JBHSMH010000044">
    <property type="protein sequence ID" value="MFC5469951.1"/>
    <property type="molecule type" value="Genomic_DNA"/>
</dbReference>
<protein>
    <submittedName>
        <fullName evidence="2">DUF5325 family protein</fullName>
    </submittedName>
</protein>
<evidence type="ECO:0000256" key="1">
    <source>
        <dbReference type="SAM" id="Phobius"/>
    </source>
</evidence>
<evidence type="ECO:0000313" key="2">
    <source>
        <dbReference type="EMBL" id="MFC5469951.1"/>
    </source>
</evidence>
<dbReference type="RefSeq" id="WP_209749458.1">
    <property type="nucleotide sequence ID" value="NZ_JBHSMH010000044.1"/>
</dbReference>
<feature type="transmembrane region" description="Helical" evidence="1">
    <location>
        <begin position="29"/>
        <end position="48"/>
    </location>
</feature>
<sequence>MSKILSLFFAILSIAFLTAASFSISHSGWLTLLFALLFVATAGFGFVVKARLRRKNQPNA</sequence>
<name>A0ABW0LZH9_9BACL</name>
<keyword evidence="3" id="KW-1185">Reference proteome</keyword>
<comment type="caution">
    <text evidence="2">The sequence shown here is derived from an EMBL/GenBank/DDBJ whole genome shotgun (WGS) entry which is preliminary data.</text>
</comment>
<reference evidence="3" key="1">
    <citation type="journal article" date="2019" name="Int. J. Syst. Evol. Microbiol.">
        <title>The Global Catalogue of Microorganisms (GCM) 10K type strain sequencing project: providing services to taxonomists for standard genome sequencing and annotation.</title>
        <authorList>
            <consortium name="The Broad Institute Genomics Platform"/>
            <consortium name="The Broad Institute Genome Sequencing Center for Infectious Disease"/>
            <person name="Wu L."/>
            <person name="Ma J."/>
        </authorList>
    </citation>
    <scope>NUCLEOTIDE SEQUENCE [LARGE SCALE GENOMIC DNA]</scope>
    <source>
        <strain evidence="3">CCUG 57113</strain>
    </source>
</reference>
<dbReference type="Proteomes" id="UP001596105">
    <property type="component" value="Unassembled WGS sequence"/>
</dbReference>
<gene>
    <name evidence="2" type="ORF">ACFPPD_14550</name>
</gene>